<proteinExistence type="predicted"/>
<dbReference type="Gene3D" id="3.90.1150.30">
    <property type="match status" value="1"/>
</dbReference>
<dbReference type="Proteomes" id="UP000646244">
    <property type="component" value="Unassembled WGS sequence"/>
</dbReference>
<dbReference type="RefSeq" id="WP_190107486.1">
    <property type="nucleotide sequence ID" value="NZ_BMVB01000001.1"/>
</dbReference>
<reference evidence="1" key="1">
    <citation type="journal article" date="2014" name="Int. J. Syst. Evol. Microbiol.">
        <title>Complete genome sequence of Corynebacterium casei LMG S-19264T (=DSM 44701T), isolated from a smear-ripened cheese.</title>
        <authorList>
            <consortium name="US DOE Joint Genome Institute (JGI-PGF)"/>
            <person name="Walter F."/>
            <person name="Albersmeier A."/>
            <person name="Kalinowski J."/>
            <person name="Ruckert C."/>
        </authorList>
    </citation>
    <scope>NUCLEOTIDE SEQUENCE</scope>
    <source>
        <strain evidence="1">JCM 4633</strain>
    </source>
</reference>
<reference evidence="1" key="2">
    <citation type="submission" date="2020-09" db="EMBL/GenBank/DDBJ databases">
        <authorList>
            <person name="Sun Q."/>
            <person name="Ohkuma M."/>
        </authorList>
    </citation>
    <scope>NUCLEOTIDE SEQUENCE</scope>
    <source>
        <strain evidence="1">JCM 4633</strain>
    </source>
</reference>
<evidence type="ECO:0008006" key="3">
    <source>
        <dbReference type="Google" id="ProtNLM"/>
    </source>
</evidence>
<dbReference type="InterPro" id="IPR058532">
    <property type="entry name" value="YjbR/MT2646/Rv2570-like"/>
</dbReference>
<sequence length="115" mass="12887">MVTAEDVRTIALSLPETSEKLAWGMPTFRVGGKIFASLADDDASMGVKCPQQDRAGLIASEPRKFFIRTGHDDRYAWLRVRLTAVEDTAELRVILEDSWRQTAPRTLTEAHPDLT</sequence>
<protein>
    <recommendedName>
        <fullName evidence="3">MmcQ/YjbR family DNA-binding protein</fullName>
    </recommendedName>
</protein>
<evidence type="ECO:0000313" key="1">
    <source>
        <dbReference type="EMBL" id="GHC31974.1"/>
    </source>
</evidence>
<comment type="caution">
    <text evidence="1">The sequence shown here is derived from an EMBL/GenBank/DDBJ whole genome shotgun (WGS) entry which is preliminary data.</text>
</comment>
<dbReference type="InterPro" id="IPR038056">
    <property type="entry name" value="YjbR-like_sf"/>
</dbReference>
<dbReference type="SUPFAM" id="SSF142906">
    <property type="entry name" value="YjbR-like"/>
    <property type="match status" value="1"/>
</dbReference>
<evidence type="ECO:0000313" key="2">
    <source>
        <dbReference type="Proteomes" id="UP000646244"/>
    </source>
</evidence>
<gene>
    <name evidence="1" type="ORF">GCM10010507_00130</name>
</gene>
<accession>A0A918WE32</accession>
<dbReference type="AlphaFoldDB" id="A0A918WE32"/>
<organism evidence="1 2">
    <name type="scientific">Streptomyces cinnamoneus</name>
    <name type="common">Streptoverticillium cinnamoneum</name>
    <dbReference type="NCBI Taxonomy" id="53446"/>
    <lineage>
        <taxon>Bacteria</taxon>
        <taxon>Bacillati</taxon>
        <taxon>Actinomycetota</taxon>
        <taxon>Actinomycetes</taxon>
        <taxon>Kitasatosporales</taxon>
        <taxon>Streptomycetaceae</taxon>
        <taxon>Streptomyces</taxon>
        <taxon>Streptomyces cinnamoneus group</taxon>
    </lineage>
</organism>
<dbReference type="Pfam" id="PF04237">
    <property type="entry name" value="YjbR"/>
    <property type="match status" value="1"/>
</dbReference>
<dbReference type="EMBL" id="BMVB01000001">
    <property type="protein sequence ID" value="GHC31974.1"/>
    <property type="molecule type" value="Genomic_DNA"/>
</dbReference>
<name>A0A918WE32_STRCJ</name>